<dbReference type="InterPro" id="IPR041545">
    <property type="entry name" value="DUF5601"/>
</dbReference>
<protein>
    <submittedName>
        <fullName evidence="2">Rab5 GDP/GTP exchange factor isoform X1</fullName>
    </submittedName>
</protein>
<dbReference type="RefSeq" id="XP_029650971.1">
    <property type="nucleotide sequence ID" value="XM_029795111.2"/>
</dbReference>
<reference evidence="2" key="1">
    <citation type="submission" date="2025-08" db="UniProtKB">
        <authorList>
            <consortium name="RefSeq"/>
        </authorList>
    </citation>
    <scope>IDENTIFICATION</scope>
</reference>
<dbReference type="Proteomes" id="UP000515154">
    <property type="component" value="Linkage group LG25"/>
</dbReference>
<dbReference type="GO" id="GO:0030139">
    <property type="term" value="C:endocytic vesicle"/>
    <property type="evidence" value="ECO:0007669"/>
    <property type="project" value="TreeGrafter"/>
</dbReference>
<dbReference type="Pfam" id="PF01754">
    <property type="entry name" value="zf-A20"/>
    <property type="match status" value="1"/>
</dbReference>
<dbReference type="Gene3D" id="1.10.246.120">
    <property type="match status" value="1"/>
</dbReference>
<dbReference type="AlphaFoldDB" id="A0A6P7TPT8"/>
<dbReference type="Gene3D" id="1.20.1050.80">
    <property type="entry name" value="VPS9 domain"/>
    <property type="match status" value="1"/>
</dbReference>
<dbReference type="InterPro" id="IPR003123">
    <property type="entry name" value="VPS9"/>
</dbReference>
<dbReference type="InterPro" id="IPR045046">
    <property type="entry name" value="Vps9-like"/>
</dbReference>
<evidence type="ECO:0000313" key="2">
    <source>
        <dbReference type="RefSeq" id="XP_029650971.1"/>
    </source>
</evidence>
<name>A0A6P7TPT8_9MOLL</name>
<dbReference type="PANTHER" id="PTHR23101:SF122">
    <property type="entry name" value="RABAPTIN-5-ASSOCIATED EXCHANGE FACTOR FOR RAB5"/>
    <property type="match status" value="1"/>
</dbReference>
<dbReference type="GO" id="GO:0016192">
    <property type="term" value="P:vesicle-mediated transport"/>
    <property type="evidence" value="ECO:0007669"/>
    <property type="project" value="InterPro"/>
</dbReference>
<dbReference type="SMART" id="SM00259">
    <property type="entry name" value="ZnF_A20"/>
    <property type="match status" value="1"/>
</dbReference>
<dbReference type="PANTHER" id="PTHR23101">
    <property type="entry name" value="RAB GDP/GTP EXCHANGE FACTOR"/>
    <property type="match status" value="1"/>
</dbReference>
<sequence>MQETVLPHENMSVTKKNSKKTFHIDESDLLCKNGCGYYGNPAWQGFCSKCYREVYQKAKQAQVQHDALQKAKRLAGLGDSPPSFSKFEEKKTQQTNKRSHTVKSIFKRPLQKESSPDQLATRKKEVRRASLESQQVGGEFAEFLQTLKKPVALDVSKRVRNLNERIHNLTDYSIEELSEMVQDFYQSMSDQFHGTPLYSSCTAETTEQLMDYIEKFIMTTLYRLVFCSPHTNDEEKDLTIQARIRSFHWVNPQMLDMSIAEHEPAVRQLVDQAITDIIEMNSKRAPQDKLACLVKCSKHIFEVLRASKDSPASADEFLPALIYIVLKANPPLLQSNIQYITRFSNPSRLMSGEAGYYFTNLCCAVAFIENIAADSLSLNQVEFERYMSGEATPPSRGNEYMCEGMRLMYENLQRLTEMQKRHDKVMAEAMQLQRDVEEFKENFKQEIQNVLERNPLTIKPRKVKVEIDEVSEETHKLPPPLVPIQSQVSAQVALVSLTEQQQQQPPPPPQESLPEQPQINSLPSPSLLYNTDSPIDANFLEPTQLP</sequence>
<dbReference type="GO" id="GO:0005085">
    <property type="term" value="F:guanyl-nucleotide exchange factor activity"/>
    <property type="evidence" value="ECO:0007669"/>
    <property type="project" value="InterPro"/>
</dbReference>
<dbReference type="GO" id="GO:0005829">
    <property type="term" value="C:cytosol"/>
    <property type="evidence" value="ECO:0007669"/>
    <property type="project" value="TreeGrafter"/>
</dbReference>
<organism evidence="1 2">
    <name type="scientific">Octopus sinensis</name>
    <name type="common">East Asian common octopus</name>
    <dbReference type="NCBI Taxonomy" id="2607531"/>
    <lineage>
        <taxon>Eukaryota</taxon>
        <taxon>Metazoa</taxon>
        <taxon>Spiralia</taxon>
        <taxon>Lophotrochozoa</taxon>
        <taxon>Mollusca</taxon>
        <taxon>Cephalopoda</taxon>
        <taxon>Coleoidea</taxon>
        <taxon>Octopodiformes</taxon>
        <taxon>Octopoda</taxon>
        <taxon>Incirrata</taxon>
        <taxon>Octopodidae</taxon>
        <taxon>Octopus</taxon>
    </lineage>
</organism>
<accession>A0A6P7TPT8</accession>
<dbReference type="InterPro" id="IPR037191">
    <property type="entry name" value="VPS9_dom_sf"/>
</dbReference>
<keyword evidence="1" id="KW-1185">Reference proteome</keyword>
<dbReference type="SMART" id="SM00167">
    <property type="entry name" value="VPS9"/>
    <property type="match status" value="1"/>
</dbReference>
<dbReference type="GO" id="GO:0003677">
    <property type="term" value="F:DNA binding"/>
    <property type="evidence" value="ECO:0007669"/>
    <property type="project" value="InterPro"/>
</dbReference>
<dbReference type="Pfam" id="PF18151">
    <property type="entry name" value="DUF5601"/>
    <property type="match status" value="1"/>
</dbReference>
<dbReference type="Gene3D" id="1.20.5.4770">
    <property type="match status" value="1"/>
</dbReference>
<proteinExistence type="predicted"/>
<dbReference type="GO" id="GO:0008270">
    <property type="term" value="F:zinc ion binding"/>
    <property type="evidence" value="ECO:0007669"/>
    <property type="project" value="UniProtKB-KW"/>
</dbReference>
<dbReference type="InterPro" id="IPR002653">
    <property type="entry name" value="Znf_A20"/>
</dbReference>
<dbReference type="GO" id="GO:0031267">
    <property type="term" value="F:small GTPase binding"/>
    <property type="evidence" value="ECO:0007669"/>
    <property type="project" value="TreeGrafter"/>
</dbReference>
<dbReference type="KEGG" id="osn:115224287"/>
<dbReference type="Pfam" id="PF02204">
    <property type="entry name" value="VPS9"/>
    <property type="match status" value="1"/>
</dbReference>
<gene>
    <name evidence="2" type="primary">LOC115224287</name>
</gene>
<evidence type="ECO:0000313" key="1">
    <source>
        <dbReference type="Proteomes" id="UP000515154"/>
    </source>
</evidence>
<dbReference type="PROSITE" id="PS51205">
    <property type="entry name" value="VPS9"/>
    <property type="match status" value="1"/>
</dbReference>
<dbReference type="SUPFAM" id="SSF57716">
    <property type="entry name" value="Glucocorticoid receptor-like (DNA-binding domain)"/>
    <property type="match status" value="1"/>
</dbReference>
<dbReference type="SUPFAM" id="SSF109993">
    <property type="entry name" value="VPS9 domain"/>
    <property type="match status" value="1"/>
</dbReference>
<dbReference type="PROSITE" id="PS51036">
    <property type="entry name" value="ZF_A20"/>
    <property type="match status" value="1"/>
</dbReference>